<accession>A0AA40ELY3</accession>
<feature type="compositionally biased region" description="Acidic residues" evidence="1">
    <location>
        <begin position="101"/>
        <end position="111"/>
    </location>
</feature>
<proteinExistence type="predicted"/>
<dbReference type="AlphaFoldDB" id="A0AA40ELY3"/>
<sequence>MPLPTSRTFLTTLINRLTTIPLNPPPPQVSLDTQTPNALSRIPLPHRHLVITLHVLFPNLLLPALDLLDRSLVQKLTLSDPNPNPRPPPIKIKTEPGLEQNPEDNDGDDGDGEIKAAEGEGVYVVYSTTQPPPSRKRKAAAVKTEDDHHHHHTDKGGGGGGGEMMDKMTGQKYLVHLTAWNCTCAAFAFSIVQSLLSESDQQPSSSPLPAELQLEDIGGEEAQDRQHTKWEFGGMSTDGLGENGGGVPICKHLLACLLAERWGDALGEYVTDKRVGKWEMAGVVADV</sequence>
<evidence type="ECO:0000313" key="3">
    <source>
        <dbReference type="Proteomes" id="UP001172159"/>
    </source>
</evidence>
<reference evidence="2" key="1">
    <citation type="submission" date="2023-06" db="EMBL/GenBank/DDBJ databases">
        <title>Genome-scale phylogeny and comparative genomics of the fungal order Sordariales.</title>
        <authorList>
            <consortium name="Lawrence Berkeley National Laboratory"/>
            <person name="Hensen N."/>
            <person name="Bonometti L."/>
            <person name="Westerberg I."/>
            <person name="Brannstrom I.O."/>
            <person name="Guillou S."/>
            <person name="Cros-Aarteil S."/>
            <person name="Calhoun S."/>
            <person name="Haridas S."/>
            <person name="Kuo A."/>
            <person name="Mondo S."/>
            <person name="Pangilinan J."/>
            <person name="Riley R."/>
            <person name="Labutti K."/>
            <person name="Andreopoulos B."/>
            <person name="Lipzen A."/>
            <person name="Chen C."/>
            <person name="Yanf M."/>
            <person name="Daum C."/>
            <person name="Ng V."/>
            <person name="Clum A."/>
            <person name="Steindorff A."/>
            <person name="Ohm R."/>
            <person name="Martin F."/>
            <person name="Silar P."/>
            <person name="Natvig D."/>
            <person name="Lalanne C."/>
            <person name="Gautier V."/>
            <person name="Ament-Velasquez S.L."/>
            <person name="Kruys A."/>
            <person name="Hutchinson M.I."/>
            <person name="Powell A.J."/>
            <person name="Barry K."/>
            <person name="Miller A.N."/>
            <person name="Grigoriev I.V."/>
            <person name="Debuchy R."/>
            <person name="Gladieux P."/>
            <person name="Thoren M.H."/>
            <person name="Johannesson H."/>
        </authorList>
    </citation>
    <scope>NUCLEOTIDE SEQUENCE</scope>
    <source>
        <strain evidence="2">CBS 540.89</strain>
    </source>
</reference>
<evidence type="ECO:0000256" key="1">
    <source>
        <dbReference type="SAM" id="MobiDB-lite"/>
    </source>
</evidence>
<comment type="caution">
    <text evidence="2">The sequence shown here is derived from an EMBL/GenBank/DDBJ whole genome shotgun (WGS) entry which is preliminary data.</text>
</comment>
<protein>
    <recommendedName>
        <fullName evidence="4">SWIM-type domain-containing protein</fullName>
    </recommendedName>
</protein>
<keyword evidence="3" id="KW-1185">Reference proteome</keyword>
<dbReference type="EMBL" id="JAUKTV010000003">
    <property type="protein sequence ID" value="KAK0741760.1"/>
    <property type="molecule type" value="Genomic_DNA"/>
</dbReference>
<organism evidence="2 3">
    <name type="scientific">Apiosordaria backusii</name>
    <dbReference type="NCBI Taxonomy" id="314023"/>
    <lineage>
        <taxon>Eukaryota</taxon>
        <taxon>Fungi</taxon>
        <taxon>Dikarya</taxon>
        <taxon>Ascomycota</taxon>
        <taxon>Pezizomycotina</taxon>
        <taxon>Sordariomycetes</taxon>
        <taxon>Sordariomycetidae</taxon>
        <taxon>Sordariales</taxon>
        <taxon>Lasiosphaeriaceae</taxon>
        <taxon>Apiosordaria</taxon>
    </lineage>
</organism>
<gene>
    <name evidence="2" type="ORF">B0T21DRAFT_345646</name>
</gene>
<dbReference type="Proteomes" id="UP001172159">
    <property type="component" value="Unassembled WGS sequence"/>
</dbReference>
<name>A0AA40ELY3_9PEZI</name>
<evidence type="ECO:0008006" key="4">
    <source>
        <dbReference type="Google" id="ProtNLM"/>
    </source>
</evidence>
<feature type="region of interest" description="Disordered" evidence="1">
    <location>
        <begin position="77"/>
        <end position="164"/>
    </location>
</feature>
<evidence type="ECO:0000313" key="2">
    <source>
        <dbReference type="EMBL" id="KAK0741760.1"/>
    </source>
</evidence>